<dbReference type="InterPro" id="IPR008912">
    <property type="entry name" value="Uncharacterised_CoxE"/>
</dbReference>
<evidence type="ECO:0000313" key="2">
    <source>
        <dbReference type="Proteomes" id="UP000006346"/>
    </source>
</evidence>
<dbReference type="KEGG" id="dor:Desor_4186"/>
<dbReference type="AlphaFoldDB" id="G7WHR0"/>
<dbReference type="PANTHER" id="PTHR39338:SF5">
    <property type="entry name" value="BLR6139 PROTEIN"/>
    <property type="match status" value="1"/>
</dbReference>
<dbReference type="SUPFAM" id="SSF53300">
    <property type="entry name" value="vWA-like"/>
    <property type="match status" value="1"/>
</dbReference>
<dbReference type="RefSeq" id="WP_014186429.1">
    <property type="nucleotide sequence ID" value="NC_016584.1"/>
</dbReference>
<dbReference type="HOGENOM" id="CLU_042261_2_0_9"/>
<dbReference type="InterPro" id="IPR036465">
    <property type="entry name" value="vWFA_dom_sf"/>
</dbReference>
<reference evidence="1 2" key="2">
    <citation type="journal article" date="2012" name="J. Bacteriol.">
        <title>Complete genome sequences of Desulfosporosinus orientis DSM765T, Desulfosporosinus youngiae DSM17734T, Desulfosporosinus meridiei DSM13257T, and Desulfosporosinus acidiphilus DSM22704T.</title>
        <authorList>
            <person name="Pester M."/>
            <person name="Brambilla E."/>
            <person name="Alazard D."/>
            <person name="Rattei T."/>
            <person name="Weinmaier T."/>
            <person name="Han J."/>
            <person name="Lucas S."/>
            <person name="Lapidus A."/>
            <person name="Cheng J.F."/>
            <person name="Goodwin L."/>
            <person name="Pitluck S."/>
            <person name="Peters L."/>
            <person name="Ovchinnikova G."/>
            <person name="Teshima H."/>
            <person name="Detter J.C."/>
            <person name="Han C.S."/>
            <person name="Tapia R."/>
            <person name="Land M.L."/>
            <person name="Hauser L."/>
            <person name="Kyrpides N.C."/>
            <person name="Ivanova N.N."/>
            <person name="Pagani I."/>
            <person name="Huntmann M."/>
            <person name="Wei C.L."/>
            <person name="Davenport K.W."/>
            <person name="Daligault H."/>
            <person name="Chain P.S."/>
            <person name="Chen A."/>
            <person name="Mavromatis K."/>
            <person name="Markowitz V."/>
            <person name="Szeto E."/>
            <person name="Mikhailova N."/>
            <person name="Pati A."/>
            <person name="Wagner M."/>
            <person name="Woyke T."/>
            <person name="Ollivier B."/>
            <person name="Klenk H.P."/>
            <person name="Spring S."/>
            <person name="Loy A."/>
        </authorList>
    </citation>
    <scope>NUCLEOTIDE SEQUENCE [LARGE SCALE GENOMIC DNA]</scope>
    <source>
        <strain evidence="2">ATCC 19365 / DSM 765 / NCIMB 8382 / VKM B-1628</strain>
    </source>
</reference>
<sequence>MEYLILDIARMLRASGISVSTQEISDCIRLLNRIDKTELDKHRFYNTVNATMIKTEWGSQYIQWLVELYLEPDEELTGNRFLELSRQVSETTGEGLGTSGQGLPVDLMIDAVLKKDVTLIYAMVKRMSLDLSLLMEDRQEALHDFKQRSGWLEVQEMVEDSFREGQITALEYDAAQESLSEWIILLKEEIEAQLIKNMSREHLTELMKKNNPNTIKFAEADSSQLAQISREVEKLGRKLAVKKGRRWKPGKKGRIHLNKSIKKAIQTGGILMELIQIEPKPSKPDLWLLCDMSNSVRRFSYFMLMFIYTIQKRFANIRSFIFVDILLEVTDFFKEQEWDKALNSLNTLKGFNLTGYSHYGNVLHQFYDANHTLLNHKTTVLILGDAKNNRNKTDGSEVLAQVKESARALYWLNPMNEDLWYSGDCVMEKYIKDCTAAYHCSNLQQLEQFVEKVF</sequence>
<dbReference type="eggNOG" id="COG3552">
    <property type="taxonomic scope" value="Bacteria"/>
</dbReference>
<dbReference type="EMBL" id="CP003108">
    <property type="protein sequence ID" value="AET69622.1"/>
    <property type="molecule type" value="Genomic_DNA"/>
</dbReference>
<dbReference type="STRING" id="768706.Desor_4186"/>
<dbReference type="OrthoDB" id="9790469at2"/>
<reference evidence="2" key="1">
    <citation type="submission" date="2011-11" db="EMBL/GenBank/DDBJ databases">
        <title>Complete sequence of Desulfosporosinus orientis DSM 765.</title>
        <authorList>
            <person name="Lucas S."/>
            <person name="Han J."/>
            <person name="Lapidus A."/>
            <person name="Cheng J.-F."/>
            <person name="Goodwin L."/>
            <person name="Pitluck S."/>
            <person name="Peters L."/>
            <person name="Ovchinnikova G."/>
            <person name="Teshima H."/>
            <person name="Detter J.C."/>
            <person name="Han C."/>
            <person name="Tapia R."/>
            <person name="Land M."/>
            <person name="Hauser L."/>
            <person name="Kyrpides N."/>
            <person name="Ivanova N."/>
            <person name="Pagani I."/>
            <person name="Pester M."/>
            <person name="Spring S."/>
            <person name="Ollivier B."/>
            <person name="Rattei T."/>
            <person name="Klenk H.-P."/>
            <person name="Wagner M."/>
            <person name="Loy A."/>
            <person name="Woyke T."/>
        </authorList>
    </citation>
    <scope>NUCLEOTIDE SEQUENCE [LARGE SCALE GENOMIC DNA]</scope>
    <source>
        <strain evidence="2">ATCC 19365 / DSM 765 / NCIMB 8382 / VKM B-1628</strain>
    </source>
</reference>
<dbReference type="PANTHER" id="PTHR39338">
    <property type="entry name" value="BLL5662 PROTEIN-RELATED"/>
    <property type="match status" value="1"/>
</dbReference>
<accession>G7WHR0</accession>
<evidence type="ECO:0000313" key="1">
    <source>
        <dbReference type="EMBL" id="AET69622.1"/>
    </source>
</evidence>
<proteinExistence type="predicted"/>
<dbReference type="PATRIC" id="fig|768706.3.peg.4243"/>
<dbReference type="Pfam" id="PF05762">
    <property type="entry name" value="VWA_CoxE"/>
    <property type="match status" value="1"/>
</dbReference>
<name>G7WHR0_DESOD</name>
<protein>
    <submittedName>
        <fullName evidence="1">Protein containing von Willebrand factor type A (VWA) domain</fullName>
    </submittedName>
</protein>
<organism evidence="1 2">
    <name type="scientific">Desulfosporosinus orientis (strain ATCC 19365 / DSM 765 / NCIMB 8382 / VKM B-1628 / Singapore I)</name>
    <name type="common">Desulfotomaculum orientis</name>
    <dbReference type="NCBI Taxonomy" id="768706"/>
    <lineage>
        <taxon>Bacteria</taxon>
        <taxon>Bacillati</taxon>
        <taxon>Bacillota</taxon>
        <taxon>Clostridia</taxon>
        <taxon>Eubacteriales</taxon>
        <taxon>Desulfitobacteriaceae</taxon>
        <taxon>Desulfosporosinus</taxon>
    </lineage>
</organism>
<gene>
    <name evidence="1" type="ordered locus">Desor_4186</name>
</gene>
<keyword evidence="2" id="KW-1185">Reference proteome</keyword>
<dbReference type="Proteomes" id="UP000006346">
    <property type="component" value="Chromosome"/>
</dbReference>